<keyword evidence="2" id="KW-1185">Reference proteome</keyword>
<accession>A0A1B1U736</accession>
<dbReference type="STRING" id="222136.BBW65_07000"/>
<dbReference type="OrthoDB" id="5322160at2"/>
<dbReference type="EMBL" id="CP016503">
    <property type="protein sequence ID" value="ANV98556.1"/>
    <property type="molecule type" value="Genomic_DNA"/>
</dbReference>
<evidence type="ECO:0000313" key="1">
    <source>
        <dbReference type="EMBL" id="ANV98556.1"/>
    </source>
</evidence>
<dbReference type="AlphaFoldDB" id="A0A1B1U736"/>
<sequence>MMARDVELYLGGGKLFMQKLGGVEKVDMGVQTLSLSRESATKEAFSRAYGTKQRIEEVIVDDSFSLKGTINNMSAKILEFALGSNVESVEIADGEKLPNGETNSSGKTIVFSKLKAGSSPTFKAKLIFEGVPVSGKQSMFVAYEANIKLSGELNLVSDDFAEVGFEAKLNKTSEGIYDHYIKEEEKQ</sequence>
<dbReference type="KEGG" id="het:BBW65_07000"/>
<name>A0A1B1U736_9HELI</name>
<evidence type="ECO:0000313" key="2">
    <source>
        <dbReference type="Proteomes" id="UP000092884"/>
    </source>
</evidence>
<reference evidence="2" key="1">
    <citation type="submission" date="2016-07" db="EMBL/GenBank/DDBJ databases">
        <authorList>
            <person name="Florea S."/>
            <person name="Webb J.S."/>
            <person name="Jaromczyk J."/>
            <person name="Schardl C.L."/>
        </authorList>
    </citation>
    <scope>NUCLEOTIDE SEQUENCE [LARGE SCALE GENOMIC DNA]</scope>
    <source>
        <strain evidence="2">MIT 01-6242</strain>
    </source>
</reference>
<protein>
    <recommendedName>
        <fullName evidence="3">Phage tail protein</fullName>
    </recommendedName>
</protein>
<gene>
    <name evidence="1" type="ORF">BBW65_07000</name>
</gene>
<proteinExistence type="predicted"/>
<dbReference type="Proteomes" id="UP000092884">
    <property type="component" value="Chromosome"/>
</dbReference>
<organism evidence="1 2">
    <name type="scientific">Helicobacter enhydrae</name>
    <dbReference type="NCBI Taxonomy" id="222136"/>
    <lineage>
        <taxon>Bacteria</taxon>
        <taxon>Pseudomonadati</taxon>
        <taxon>Campylobacterota</taxon>
        <taxon>Epsilonproteobacteria</taxon>
        <taxon>Campylobacterales</taxon>
        <taxon>Helicobacteraceae</taxon>
        <taxon>Helicobacter</taxon>
    </lineage>
</organism>
<evidence type="ECO:0008006" key="3">
    <source>
        <dbReference type="Google" id="ProtNLM"/>
    </source>
</evidence>